<feature type="transmembrane region" description="Helical" evidence="6">
    <location>
        <begin position="38"/>
        <end position="58"/>
    </location>
</feature>
<organism evidence="7 8">
    <name type="scientific">Croceitalea rosinachiae</name>
    <dbReference type="NCBI Taxonomy" id="3075596"/>
    <lineage>
        <taxon>Bacteria</taxon>
        <taxon>Pseudomonadati</taxon>
        <taxon>Bacteroidota</taxon>
        <taxon>Flavobacteriia</taxon>
        <taxon>Flavobacteriales</taxon>
        <taxon>Flavobacteriaceae</taxon>
        <taxon>Croceitalea</taxon>
    </lineage>
</organism>
<protein>
    <submittedName>
        <fullName evidence="7">Oligosaccharide flippase family protein</fullName>
    </submittedName>
</protein>
<feature type="transmembrane region" description="Helical" evidence="6">
    <location>
        <begin position="119"/>
        <end position="139"/>
    </location>
</feature>
<feature type="transmembrane region" description="Helical" evidence="6">
    <location>
        <begin position="250"/>
        <end position="267"/>
    </location>
</feature>
<evidence type="ECO:0000256" key="6">
    <source>
        <dbReference type="SAM" id="Phobius"/>
    </source>
</evidence>
<feature type="transmembrane region" description="Helical" evidence="6">
    <location>
        <begin position="216"/>
        <end position="234"/>
    </location>
</feature>
<feature type="transmembrane region" description="Helical" evidence="6">
    <location>
        <begin position="12"/>
        <end position="32"/>
    </location>
</feature>
<feature type="transmembrane region" description="Helical" evidence="6">
    <location>
        <begin position="79"/>
        <end position="99"/>
    </location>
</feature>
<name>A0ABU3AB41_9FLAO</name>
<feature type="transmembrane region" description="Helical" evidence="6">
    <location>
        <begin position="389"/>
        <end position="409"/>
    </location>
</feature>
<proteinExistence type="predicted"/>
<keyword evidence="2" id="KW-1003">Cell membrane</keyword>
<feature type="transmembrane region" description="Helical" evidence="6">
    <location>
        <begin position="176"/>
        <end position="196"/>
    </location>
</feature>
<feature type="transmembrane region" description="Helical" evidence="6">
    <location>
        <begin position="421"/>
        <end position="440"/>
    </location>
</feature>
<feature type="transmembrane region" description="Helical" evidence="6">
    <location>
        <begin position="151"/>
        <end position="170"/>
    </location>
</feature>
<evidence type="ECO:0000313" key="8">
    <source>
        <dbReference type="Proteomes" id="UP001255246"/>
    </source>
</evidence>
<dbReference type="PANTHER" id="PTHR30250:SF11">
    <property type="entry name" value="O-ANTIGEN TRANSPORTER-RELATED"/>
    <property type="match status" value="1"/>
</dbReference>
<dbReference type="InterPro" id="IPR002797">
    <property type="entry name" value="Polysacc_synth"/>
</dbReference>
<accession>A0ABU3AB41</accession>
<comment type="caution">
    <text evidence="7">The sequence shown here is derived from an EMBL/GenBank/DDBJ whole genome shotgun (WGS) entry which is preliminary data.</text>
</comment>
<keyword evidence="4 6" id="KW-1133">Transmembrane helix</keyword>
<evidence type="ECO:0000256" key="3">
    <source>
        <dbReference type="ARBA" id="ARBA00022692"/>
    </source>
</evidence>
<evidence type="ECO:0000313" key="7">
    <source>
        <dbReference type="EMBL" id="MDT0607403.1"/>
    </source>
</evidence>
<feature type="transmembrane region" description="Helical" evidence="6">
    <location>
        <begin position="363"/>
        <end position="383"/>
    </location>
</feature>
<keyword evidence="5 6" id="KW-0472">Membrane</keyword>
<dbReference type="RefSeq" id="WP_311351063.1">
    <property type="nucleotide sequence ID" value="NZ_JAVRHR010000002.1"/>
</dbReference>
<dbReference type="PANTHER" id="PTHR30250">
    <property type="entry name" value="PST FAMILY PREDICTED COLANIC ACID TRANSPORTER"/>
    <property type="match status" value="1"/>
</dbReference>
<sequence length="485" mass="54894">MGIVLKQSFQNTIITFIGFTFGAVNTLFLYTNILQPEYYGLVTFILATGAILMPLFAFGAHNTLVKFYSAQEEGSKNAFLTLVIVSPLLVLIPAVGITWAFYDDIAAFLSQKNAIVTDYVWYFFLVGLAMAYFEVFFAWSKVHLKSVFGNFMKEVFARLCITVLLILLYFDSISLAFFFKALVAVYLLRTILMKLYAFSLRRPKLNFSFPKESKVILQYGMLMVLGGSVALILMEIDKFMINQFISIENVAYYGVAVYIATVISVPNRAMNQITYPMTAEYLNQGNLFELENLYKKTSLTSLIASGLLFILIIVNIDDLYLMIPEAYRDGFTIVFIIGMVKVFDSFLGNINAVLYYSKYYKTVLLFGICFALTTILLNLWLIPLLGIEGAALASFIAIFLFNSIKMIFVKLKFGMLPYSNSTLKVFGLLLLLGFLFSYLTLSLHPLLSIALKSIFVLLIYLGVLHRFQISEDVSILIAKLLRRTK</sequence>
<feature type="transmembrane region" description="Helical" evidence="6">
    <location>
        <begin position="331"/>
        <end position="356"/>
    </location>
</feature>
<dbReference type="Proteomes" id="UP001255246">
    <property type="component" value="Unassembled WGS sequence"/>
</dbReference>
<feature type="transmembrane region" description="Helical" evidence="6">
    <location>
        <begin position="299"/>
        <end position="316"/>
    </location>
</feature>
<gene>
    <name evidence="7" type="ORF">RM706_10200</name>
</gene>
<evidence type="ECO:0000256" key="5">
    <source>
        <dbReference type="ARBA" id="ARBA00023136"/>
    </source>
</evidence>
<feature type="transmembrane region" description="Helical" evidence="6">
    <location>
        <begin position="446"/>
        <end position="464"/>
    </location>
</feature>
<dbReference type="EMBL" id="JAVRHR010000002">
    <property type="protein sequence ID" value="MDT0607403.1"/>
    <property type="molecule type" value="Genomic_DNA"/>
</dbReference>
<evidence type="ECO:0000256" key="4">
    <source>
        <dbReference type="ARBA" id="ARBA00022989"/>
    </source>
</evidence>
<dbReference type="InterPro" id="IPR050833">
    <property type="entry name" value="Poly_Biosynth_Transport"/>
</dbReference>
<reference evidence="7 8" key="1">
    <citation type="submission" date="2023-09" db="EMBL/GenBank/DDBJ databases">
        <authorList>
            <person name="Rey-Velasco X."/>
        </authorList>
    </citation>
    <scope>NUCLEOTIDE SEQUENCE [LARGE SCALE GENOMIC DNA]</scope>
    <source>
        <strain evidence="7 8">F388</strain>
    </source>
</reference>
<keyword evidence="8" id="KW-1185">Reference proteome</keyword>
<dbReference type="Pfam" id="PF01943">
    <property type="entry name" value="Polysacc_synt"/>
    <property type="match status" value="1"/>
</dbReference>
<comment type="subcellular location">
    <subcellularLocation>
        <location evidence="1">Cell membrane</location>
        <topology evidence="1">Multi-pass membrane protein</topology>
    </subcellularLocation>
</comment>
<keyword evidence="3 6" id="KW-0812">Transmembrane</keyword>
<evidence type="ECO:0000256" key="1">
    <source>
        <dbReference type="ARBA" id="ARBA00004651"/>
    </source>
</evidence>
<evidence type="ECO:0000256" key="2">
    <source>
        <dbReference type="ARBA" id="ARBA00022475"/>
    </source>
</evidence>